<protein>
    <recommendedName>
        <fullName evidence="1">Ig-like domain-containing protein</fullName>
    </recommendedName>
</protein>
<dbReference type="Proteomes" id="UP001216139">
    <property type="component" value="Chromosome"/>
</dbReference>
<proteinExistence type="predicted"/>
<feature type="domain" description="Ig-like" evidence="1">
    <location>
        <begin position="377"/>
        <end position="460"/>
    </location>
</feature>
<dbReference type="Pfam" id="PF19081">
    <property type="entry name" value="Ig_7"/>
    <property type="match status" value="1"/>
</dbReference>
<dbReference type="EMBL" id="CP117167">
    <property type="protein sequence ID" value="WCT11850.1"/>
    <property type="molecule type" value="Genomic_DNA"/>
</dbReference>
<reference evidence="2 3" key="1">
    <citation type="submission" date="2023-02" db="EMBL/GenBank/DDBJ databases">
        <title>Genome sequence of Mucilaginibacter jinjuensis strain KACC 16571.</title>
        <authorList>
            <person name="Kim S."/>
            <person name="Heo J."/>
            <person name="Kwon S.-W."/>
        </authorList>
    </citation>
    <scope>NUCLEOTIDE SEQUENCE [LARGE SCALE GENOMIC DNA]</scope>
    <source>
        <strain evidence="2 3">KACC 16571</strain>
    </source>
</reference>
<evidence type="ECO:0000259" key="1">
    <source>
        <dbReference type="Pfam" id="PF19081"/>
    </source>
</evidence>
<dbReference type="RefSeq" id="WP_273630040.1">
    <property type="nucleotide sequence ID" value="NZ_CP117167.1"/>
</dbReference>
<keyword evidence="3" id="KW-1185">Reference proteome</keyword>
<dbReference type="InterPro" id="IPR044023">
    <property type="entry name" value="Ig_7"/>
</dbReference>
<sequence length="567" mass="57919">MPGFVKLTTLYRCLTLLFCIVSLHGIVRGQCTVSTRNYANSTQTNFTPLLASVTNPNYAIDTDPSTASVLSSVITIGQVITVTQFISFQTQITAGTPVTVKLGVPASLVSLLGGVTIQPFTGLQNNIFTGWQATAAGDPLTNTSLLGLIGGGGDVEITFTPKSGSTNVAYNGVWVTLSGVAIGQSLKVYDAYVMQTTPTANACGPAIDVLSGVRAGGISLANATGTVTTPTNAIDNDLTTAATLNVGAQVLSDVFLTAVFNSPSQPGDVVRILMTNPAGNNLLSLGALANFTVQLYNGSTAVGSPITSSSSGLLSLSLLTPPSASTQMYLDIKSLPTDPPFDRVDIQLGGLLSAGTSLSIYDIKRIPATPITSMDGTVSSSKSVCQGNTSALSVSNPQSSCTTYNWYSTATGGTSLATGTSYTPPAANLTGTANTYYVEASRTGCGEVSERTPVTININPLPGITYSGTPRTCKGTTAASIAYTPSNSPTTYSIVWDAPAITAGFTNVTNATLPPGTLTVTVPAGAAPNTYTGTITVKNGNGCLSTGAPFSVIVDDKPTSPVLTLAN</sequence>
<evidence type="ECO:0000313" key="3">
    <source>
        <dbReference type="Proteomes" id="UP001216139"/>
    </source>
</evidence>
<gene>
    <name evidence="2" type="ORF">PQO05_24260</name>
</gene>
<organism evidence="2 3">
    <name type="scientific">Mucilaginibacter jinjuensis</name>
    <dbReference type="NCBI Taxonomy" id="1176721"/>
    <lineage>
        <taxon>Bacteria</taxon>
        <taxon>Pseudomonadati</taxon>
        <taxon>Bacteroidota</taxon>
        <taxon>Sphingobacteriia</taxon>
        <taxon>Sphingobacteriales</taxon>
        <taxon>Sphingobacteriaceae</taxon>
        <taxon>Mucilaginibacter</taxon>
    </lineage>
</organism>
<evidence type="ECO:0000313" key="2">
    <source>
        <dbReference type="EMBL" id="WCT11850.1"/>
    </source>
</evidence>
<name>A0ABY7T5U5_9SPHI</name>
<accession>A0ABY7T5U5</accession>